<comment type="subunit">
    <text evidence="9">Homotetramer.</text>
</comment>
<dbReference type="InterPro" id="IPR029044">
    <property type="entry name" value="Nucleotide-diphossugar_trans"/>
</dbReference>
<dbReference type="EC" id="2.7.7.27" evidence="9"/>
<dbReference type="InterPro" id="IPR011832">
    <property type="entry name" value="GlgDAde_trans"/>
</dbReference>
<accession>A0A285I7E5</accession>
<evidence type="ECO:0000256" key="6">
    <source>
        <dbReference type="ARBA" id="ARBA00022840"/>
    </source>
</evidence>
<dbReference type="InterPro" id="IPR005836">
    <property type="entry name" value="ADP_Glu_pyroP_CS"/>
</dbReference>
<dbReference type="NCBIfam" id="TIGR02091">
    <property type="entry name" value="glgC"/>
    <property type="match status" value="1"/>
</dbReference>
<evidence type="ECO:0000256" key="8">
    <source>
        <dbReference type="ARBA" id="ARBA00023277"/>
    </source>
</evidence>
<evidence type="ECO:0000259" key="11">
    <source>
        <dbReference type="Pfam" id="PF24894"/>
    </source>
</evidence>
<evidence type="ECO:0000256" key="7">
    <source>
        <dbReference type="ARBA" id="ARBA00023056"/>
    </source>
</evidence>
<dbReference type="InterPro" id="IPR056818">
    <property type="entry name" value="GlmU/GlgC-like_hexapep"/>
</dbReference>
<dbReference type="Gene3D" id="2.160.10.10">
    <property type="entry name" value="Hexapeptide repeat proteins"/>
    <property type="match status" value="1"/>
</dbReference>
<dbReference type="InterPro" id="IPR005835">
    <property type="entry name" value="NTP_transferase_dom"/>
</dbReference>
<dbReference type="NCBIfam" id="NF003670">
    <property type="entry name" value="PRK05293.1"/>
    <property type="match status" value="1"/>
</dbReference>
<proteinExistence type="inferred from homology"/>
<protein>
    <recommendedName>
        <fullName evidence="9">Glucose-1-phosphate adenylyltransferase</fullName>
        <ecNumber evidence="9">2.7.7.27</ecNumber>
    </recommendedName>
    <alternativeName>
        <fullName evidence="9">ADP-glucose pyrophosphorylase</fullName>
        <shortName evidence="9">ADPGlc PPase</shortName>
    </alternativeName>
    <alternativeName>
        <fullName evidence="9">ADP-glucose synthase</fullName>
    </alternativeName>
</protein>
<keyword evidence="6 9" id="KW-0067">ATP-binding</keyword>
<dbReference type="HAMAP" id="MF_00624">
    <property type="entry name" value="GlgC"/>
    <property type="match status" value="1"/>
</dbReference>
<dbReference type="Pfam" id="PF24894">
    <property type="entry name" value="Hexapep_GlmU"/>
    <property type="match status" value="1"/>
</dbReference>
<evidence type="ECO:0000256" key="9">
    <source>
        <dbReference type="HAMAP-Rule" id="MF_00624"/>
    </source>
</evidence>
<keyword evidence="7 9" id="KW-0320">Glycogen biosynthesis</keyword>
<dbReference type="GO" id="GO:0005978">
    <property type="term" value="P:glycogen biosynthetic process"/>
    <property type="evidence" value="ECO:0007669"/>
    <property type="project" value="UniProtKB-UniRule"/>
</dbReference>
<feature type="binding site" evidence="9">
    <location>
        <position position="161"/>
    </location>
    <ligand>
        <name>alpha-D-glucose 1-phosphate</name>
        <dbReference type="ChEBI" id="CHEBI:58601"/>
    </ligand>
</feature>
<keyword evidence="8 9" id="KW-0119">Carbohydrate metabolism</keyword>
<evidence type="ECO:0000256" key="4">
    <source>
        <dbReference type="ARBA" id="ARBA00022695"/>
    </source>
</evidence>
<feature type="domain" description="Nucleotidyl transferase" evidence="10">
    <location>
        <begin position="5"/>
        <end position="253"/>
    </location>
</feature>
<dbReference type="Proteomes" id="UP000219573">
    <property type="component" value="Unassembled WGS sequence"/>
</dbReference>
<dbReference type="GO" id="GO:0005524">
    <property type="term" value="F:ATP binding"/>
    <property type="evidence" value="ECO:0007669"/>
    <property type="project" value="UniProtKB-KW"/>
</dbReference>
<dbReference type="STRING" id="1413210.U472_02005"/>
<dbReference type="Pfam" id="PF00483">
    <property type="entry name" value="NTP_transferase"/>
    <property type="match status" value="1"/>
</dbReference>
<evidence type="ECO:0000256" key="1">
    <source>
        <dbReference type="ARBA" id="ARBA00010443"/>
    </source>
</evidence>
<feature type="binding site" evidence="9">
    <location>
        <begin position="176"/>
        <end position="177"/>
    </location>
    <ligand>
        <name>alpha-D-glucose 1-phosphate</name>
        <dbReference type="ChEBI" id="CHEBI:58601"/>
    </ligand>
</feature>
<dbReference type="PANTHER" id="PTHR43523:SF2">
    <property type="entry name" value="GLUCOSE-1-PHOSPHATE ADENYLYLTRANSFERASE"/>
    <property type="match status" value="1"/>
</dbReference>
<keyword evidence="2 9" id="KW-0321">Glycogen metabolism</keyword>
<reference evidence="13" key="1">
    <citation type="submission" date="2017-09" db="EMBL/GenBank/DDBJ databases">
        <authorList>
            <person name="Varghese N."/>
            <person name="Submissions S."/>
        </authorList>
    </citation>
    <scope>NUCLEOTIDE SEQUENCE [LARGE SCALE GENOMIC DNA]</scope>
    <source>
        <strain evidence="13">MSL47</strain>
    </source>
</reference>
<feature type="site" description="Could play a key role in the communication between the regulatory and the substrate sites" evidence="9">
    <location>
        <position position="95"/>
    </location>
</feature>
<evidence type="ECO:0000259" key="10">
    <source>
        <dbReference type="Pfam" id="PF00483"/>
    </source>
</evidence>
<comment type="function">
    <text evidence="9">Involved in the biosynthesis of ADP-glucose, a building block required for the elongation reactions to produce glycogen. Catalyzes the reaction between ATP and alpha-D-glucose 1-phosphate (G1P) to produce pyrophosphate and ADP-Glc.</text>
</comment>
<sequence length="429" mass="47521">MKTLALVLAGGRGTRLDILSEHRAKPSVPFGGKFRLIDFALSNCVNSGIYNVGVLTQYLPLSLNDHIGIGKPWDLDRRIGGVTILQPYTGKQGGWYKGTAHAVYQNLSYIKSHNPKYVVVLSGDHVYKMNYDEMISQHIEKGADLTIATQRVAWEDAHQFGILEPNDNMQIVDFVEKPEEPKSNLASMGIYVFTADILIEKLKAFCNQENSDFGHHIIPEMIDNNNVFAYEYGGYWRDVGTLKALWEANLALTEPLPELNLYDSNWNLHTRSEEKPPVKFGAKGQAIKSLVSNGCIINGVVENSVLSPGVVIEEGAVVRDSVILNNTIIKKDSIICKCIIDKDTVIGTNSHIGFGNDMTPNDEKPELLENGLNVIGKGVRVPDNIQIGRNCRILPAVVEEDFADKHIPSGSTVRSQTISSEEYIMDLAR</sequence>
<dbReference type="InterPro" id="IPR023049">
    <property type="entry name" value="GlgC_bac"/>
</dbReference>
<comment type="pathway">
    <text evidence="9">Glycan biosynthesis; glycogen biosynthesis.</text>
</comment>
<dbReference type="PANTHER" id="PTHR43523">
    <property type="entry name" value="GLUCOSE-1-PHOSPHATE ADENYLYLTRANSFERASE-RELATED"/>
    <property type="match status" value="1"/>
</dbReference>
<evidence type="ECO:0000313" key="13">
    <source>
        <dbReference type="Proteomes" id="UP000219573"/>
    </source>
</evidence>
<name>A0A285I7E5_9FIRM</name>
<dbReference type="EMBL" id="OBDZ01000033">
    <property type="protein sequence ID" value="SNY43854.1"/>
    <property type="molecule type" value="Genomic_DNA"/>
</dbReference>
<comment type="catalytic activity">
    <reaction evidence="9">
        <text>alpha-D-glucose 1-phosphate + ATP + H(+) = ADP-alpha-D-glucose + diphosphate</text>
        <dbReference type="Rhea" id="RHEA:12120"/>
        <dbReference type="ChEBI" id="CHEBI:15378"/>
        <dbReference type="ChEBI" id="CHEBI:30616"/>
        <dbReference type="ChEBI" id="CHEBI:33019"/>
        <dbReference type="ChEBI" id="CHEBI:57498"/>
        <dbReference type="ChEBI" id="CHEBI:58601"/>
        <dbReference type="EC" id="2.7.7.27"/>
    </reaction>
</comment>
<dbReference type="UniPathway" id="UPA00164"/>
<dbReference type="NCBIfam" id="TIGR02092">
    <property type="entry name" value="glgD"/>
    <property type="match status" value="1"/>
</dbReference>
<dbReference type="SUPFAM" id="SSF53448">
    <property type="entry name" value="Nucleotide-diphospho-sugar transferases"/>
    <property type="match status" value="1"/>
</dbReference>
<dbReference type="GO" id="GO:0008878">
    <property type="term" value="F:glucose-1-phosphate adenylyltransferase activity"/>
    <property type="evidence" value="ECO:0007669"/>
    <property type="project" value="UniProtKB-UniRule"/>
</dbReference>
<dbReference type="Gene3D" id="3.90.550.10">
    <property type="entry name" value="Spore Coat Polysaccharide Biosynthesis Protein SpsA, Chain A"/>
    <property type="match status" value="1"/>
</dbReference>
<gene>
    <name evidence="9" type="primary">glgC</name>
    <name evidence="12" type="ORF">SAMN06265827_1333</name>
</gene>
<dbReference type="PROSITE" id="PS00809">
    <property type="entry name" value="ADP_GLC_PYROPHOSPH_2"/>
    <property type="match status" value="1"/>
</dbReference>
<dbReference type="InterPro" id="IPR011004">
    <property type="entry name" value="Trimer_LpxA-like_sf"/>
</dbReference>
<evidence type="ECO:0000256" key="3">
    <source>
        <dbReference type="ARBA" id="ARBA00022679"/>
    </source>
</evidence>
<dbReference type="SUPFAM" id="SSF51161">
    <property type="entry name" value="Trimeric LpxA-like enzymes"/>
    <property type="match status" value="1"/>
</dbReference>
<dbReference type="InterPro" id="IPR011831">
    <property type="entry name" value="ADP-Glc_PPase"/>
</dbReference>
<keyword evidence="3 9" id="KW-0808">Transferase</keyword>
<dbReference type="CDD" id="cd02508">
    <property type="entry name" value="ADP_Glucose_PP"/>
    <property type="match status" value="1"/>
</dbReference>
<evidence type="ECO:0000256" key="5">
    <source>
        <dbReference type="ARBA" id="ARBA00022741"/>
    </source>
</evidence>
<dbReference type="OrthoDB" id="9801810at2"/>
<feature type="site" description="Could play a key role in the communication between the regulatory and the substrate sites" evidence="9">
    <location>
        <position position="57"/>
    </location>
</feature>
<evidence type="ECO:0000313" key="12">
    <source>
        <dbReference type="EMBL" id="SNY43854.1"/>
    </source>
</evidence>
<feature type="binding site" evidence="9">
    <location>
        <position position="96"/>
    </location>
    <ligand>
        <name>alpha-D-glucose 1-phosphate</name>
        <dbReference type="ChEBI" id="CHEBI:58601"/>
    </ligand>
</feature>
<keyword evidence="5 9" id="KW-0547">Nucleotide-binding</keyword>
<feature type="domain" description="Glucose-1-phosphate adenylyltransferase/Bifunctional protein GlmU-like C-terminal hexapeptide" evidence="11">
    <location>
        <begin position="281"/>
        <end position="357"/>
    </location>
</feature>
<organism evidence="12 13">
    <name type="scientific">Orenia metallireducens</name>
    <dbReference type="NCBI Taxonomy" id="1413210"/>
    <lineage>
        <taxon>Bacteria</taxon>
        <taxon>Bacillati</taxon>
        <taxon>Bacillota</taxon>
        <taxon>Clostridia</taxon>
        <taxon>Halanaerobiales</taxon>
        <taxon>Halobacteroidaceae</taxon>
        <taxon>Orenia</taxon>
    </lineage>
</organism>
<evidence type="ECO:0000256" key="2">
    <source>
        <dbReference type="ARBA" id="ARBA00022600"/>
    </source>
</evidence>
<keyword evidence="13" id="KW-1185">Reference proteome</keyword>
<comment type="similarity">
    <text evidence="1 9">Belongs to the bacterial/plant glucose-1-phosphate adenylyltransferase family.</text>
</comment>
<dbReference type="AlphaFoldDB" id="A0A285I7E5"/>
<keyword evidence="4 9" id="KW-0548">Nucleotidyltransferase</keyword>
<dbReference type="PROSITE" id="PS00810">
    <property type="entry name" value="ADP_GLC_PYROPHOSPH_3"/>
    <property type="match status" value="1"/>
</dbReference>
<dbReference type="CDD" id="cd04651">
    <property type="entry name" value="LbH_G1P_AT_C"/>
    <property type="match status" value="1"/>
</dbReference>
<feature type="binding site" evidence="9">
    <location>
        <position position="187"/>
    </location>
    <ligand>
        <name>alpha-D-glucose 1-phosphate</name>
        <dbReference type="ChEBI" id="CHEBI:58601"/>
    </ligand>
</feature>
<dbReference type="RefSeq" id="WP_097019233.1">
    <property type="nucleotide sequence ID" value="NZ_OBDZ01000033.1"/>
</dbReference>